<keyword evidence="8" id="KW-0560">Oxidoreductase</keyword>
<evidence type="ECO:0000256" key="7">
    <source>
        <dbReference type="ARBA" id="ARBA00022989"/>
    </source>
</evidence>
<gene>
    <name evidence="14" type="ORF">A3SI_15830</name>
</gene>
<evidence type="ECO:0000256" key="6">
    <source>
        <dbReference type="ARBA" id="ARBA00022723"/>
    </source>
</evidence>
<dbReference type="RefSeq" id="WP_009056540.1">
    <property type="nucleotide sequence ID" value="NZ_AJYA01000042.1"/>
</dbReference>
<comment type="caution">
    <text evidence="14">The sequence shown here is derived from an EMBL/GenBank/DDBJ whole genome shotgun (WGS) entry which is preliminary data.</text>
</comment>
<keyword evidence="10 14" id="KW-0503">Monooxygenase</keyword>
<evidence type="ECO:0000256" key="5">
    <source>
        <dbReference type="ARBA" id="ARBA00022692"/>
    </source>
</evidence>
<dbReference type="STRING" id="1189621.A3SI_15830"/>
<dbReference type="OrthoDB" id="4759734at2"/>
<feature type="transmembrane region" description="Helical" evidence="12">
    <location>
        <begin position="101"/>
        <end position="120"/>
    </location>
</feature>
<dbReference type="AlphaFoldDB" id="I5BY30"/>
<feature type="domain" description="Fatty acid desaturase" evidence="13">
    <location>
        <begin position="98"/>
        <end position="322"/>
    </location>
</feature>
<reference evidence="14 15" key="1">
    <citation type="submission" date="2012-05" db="EMBL/GenBank/DDBJ databases">
        <title>Genome sequence of Nitritalea halalkaliphila LW7.</title>
        <authorList>
            <person name="Jangir P.K."/>
            <person name="Singh A."/>
            <person name="Shivaji S."/>
            <person name="Sharma R."/>
        </authorList>
    </citation>
    <scope>NUCLEOTIDE SEQUENCE [LARGE SCALE GENOMIC DNA]</scope>
    <source>
        <strain evidence="14 15">LW7</strain>
    </source>
</reference>
<comment type="similarity">
    <text evidence="2">Belongs to the fatty acid desaturase type 1 family. AlkB subfamily.</text>
</comment>
<dbReference type="EMBL" id="AJYA01000042">
    <property type="protein sequence ID" value="EIM74482.1"/>
    <property type="molecule type" value="Genomic_DNA"/>
</dbReference>
<dbReference type="PATRIC" id="fig|1189621.3.peg.3298"/>
<dbReference type="InterPro" id="IPR033885">
    <property type="entry name" value="AlkB/XylM"/>
</dbReference>
<evidence type="ECO:0000256" key="10">
    <source>
        <dbReference type="ARBA" id="ARBA00023033"/>
    </source>
</evidence>
<keyword evidence="7 12" id="KW-1133">Transmembrane helix</keyword>
<evidence type="ECO:0000256" key="3">
    <source>
        <dbReference type="ARBA" id="ARBA00022475"/>
    </source>
</evidence>
<dbReference type="GO" id="GO:0046872">
    <property type="term" value="F:metal ion binding"/>
    <property type="evidence" value="ECO:0007669"/>
    <property type="project" value="UniProtKB-KW"/>
</dbReference>
<dbReference type="Proteomes" id="UP000005551">
    <property type="component" value="Unassembled WGS sequence"/>
</dbReference>
<feature type="transmembrane region" description="Helical" evidence="12">
    <location>
        <begin position="227"/>
        <end position="248"/>
    </location>
</feature>
<evidence type="ECO:0000259" key="13">
    <source>
        <dbReference type="Pfam" id="PF00487"/>
    </source>
</evidence>
<keyword evidence="9" id="KW-0408">Iron</keyword>
<keyword evidence="5 12" id="KW-0812">Transmembrane</keyword>
<dbReference type="GO" id="GO:0004497">
    <property type="term" value="F:monooxygenase activity"/>
    <property type="evidence" value="ECO:0007669"/>
    <property type="project" value="UniProtKB-KW"/>
</dbReference>
<organism evidence="14 15">
    <name type="scientific">Nitritalea halalkaliphila LW7</name>
    <dbReference type="NCBI Taxonomy" id="1189621"/>
    <lineage>
        <taxon>Bacteria</taxon>
        <taxon>Pseudomonadati</taxon>
        <taxon>Bacteroidota</taxon>
        <taxon>Cytophagia</taxon>
        <taxon>Cytophagales</taxon>
        <taxon>Cyclobacteriaceae</taxon>
        <taxon>Nitritalea</taxon>
    </lineage>
</organism>
<evidence type="ECO:0000256" key="12">
    <source>
        <dbReference type="SAM" id="Phobius"/>
    </source>
</evidence>
<keyword evidence="4" id="KW-0997">Cell inner membrane</keyword>
<keyword evidence="15" id="KW-1185">Reference proteome</keyword>
<feature type="transmembrane region" description="Helical" evidence="12">
    <location>
        <begin position="68"/>
        <end position="89"/>
    </location>
</feature>
<dbReference type="InterPro" id="IPR005804">
    <property type="entry name" value="FA_desaturase_dom"/>
</dbReference>
<dbReference type="GO" id="GO:0005886">
    <property type="term" value="C:plasma membrane"/>
    <property type="evidence" value="ECO:0007669"/>
    <property type="project" value="UniProtKB-SubCell"/>
</dbReference>
<evidence type="ECO:0000256" key="1">
    <source>
        <dbReference type="ARBA" id="ARBA00004429"/>
    </source>
</evidence>
<evidence type="ECO:0000256" key="11">
    <source>
        <dbReference type="ARBA" id="ARBA00023136"/>
    </source>
</evidence>
<evidence type="ECO:0000313" key="14">
    <source>
        <dbReference type="EMBL" id="EIM74482.1"/>
    </source>
</evidence>
<keyword evidence="3" id="KW-1003">Cell membrane</keyword>
<dbReference type="GO" id="GO:0006629">
    <property type="term" value="P:lipid metabolic process"/>
    <property type="evidence" value="ECO:0007669"/>
    <property type="project" value="InterPro"/>
</dbReference>
<keyword evidence="6" id="KW-0479">Metal-binding</keyword>
<protein>
    <submittedName>
        <fullName evidence="14">Alkane-1 monooxygenase</fullName>
    </submittedName>
</protein>
<evidence type="ECO:0000256" key="2">
    <source>
        <dbReference type="ARBA" id="ARBA00010823"/>
    </source>
</evidence>
<evidence type="ECO:0000256" key="9">
    <source>
        <dbReference type="ARBA" id="ARBA00023004"/>
    </source>
</evidence>
<evidence type="ECO:0000313" key="15">
    <source>
        <dbReference type="Proteomes" id="UP000005551"/>
    </source>
</evidence>
<accession>I5BY30</accession>
<dbReference type="CDD" id="cd03512">
    <property type="entry name" value="Alkane-hydroxylase"/>
    <property type="match status" value="1"/>
</dbReference>
<feature type="transmembrane region" description="Helical" evidence="12">
    <location>
        <begin position="7"/>
        <end position="24"/>
    </location>
</feature>
<feature type="transmembrane region" description="Helical" evidence="12">
    <location>
        <begin position="30"/>
        <end position="47"/>
    </location>
</feature>
<sequence length="353" mass="40871">MKRNDLAYLAAYSLPLTGFLAAYMQGVYVFSAFLLAFGIIPVLDAVWPRPHVSRAHAAESVSRLHHRYFDLLLYLCPVLSLLLVAYTQWQIRLQEPATWEYIGLILSTGTVLGAIGINVAHELGHRKAPLPRFLAKVGLLPALYQHFYIEHNQGHHRHVSTPLDPATARFGEPLYAFWARSVVGQYASAWQIEKKKLQSRGLPIFSFYNEYLRFMLFQLAYLAVNAYFFGLIGLIFALFSAVVAFLLLETINYIEHYGLERKKNENGRYERVQPHHSWNSHHRIGRAVLFELTLHSDHHHLASKKYQMLEHREVAPQLPYGYPASMLLALLPPLWFKQMNPKVAEWRRKYLYE</sequence>
<evidence type="ECO:0000256" key="8">
    <source>
        <dbReference type="ARBA" id="ARBA00023002"/>
    </source>
</evidence>
<evidence type="ECO:0000256" key="4">
    <source>
        <dbReference type="ARBA" id="ARBA00022519"/>
    </source>
</evidence>
<dbReference type="PANTHER" id="PTHR38674">
    <property type="entry name" value="ALKANE 1-MONOOXYGENASE 1"/>
    <property type="match status" value="1"/>
</dbReference>
<dbReference type="Pfam" id="PF00487">
    <property type="entry name" value="FA_desaturase"/>
    <property type="match status" value="1"/>
</dbReference>
<dbReference type="PANTHER" id="PTHR38674:SF1">
    <property type="entry name" value="ALKANE 1-MONOOXYGENASE 1"/>
    <property type="match status" value="1"/>
</dbReference>
<proteinExistence type="inferred from homology"/>
<comment type="subcellular location">
    <subcellularLocation>
        <location evidence="1">Cell inner membrane</location>
        <topology evidence="1">Multi-pass membrane protein</topology>
    </subcellularLocation>
</comment>
<keyword evidence="11 12" id="KW-0472">Membrane</keyword>
<name>I5BY30_9BACT</name>